<geneLocation type="plasmid" evidence="2">
    <name>pplp3</name>
</geneLocation>
<reference evidence="1 2" key="1">
    <citation type="submission" date="2017-03" db="EMBL/GenBank/DDBJ databases">
        <title>Paenibacillus larvae genome sequencing.</title>
        <authorList>
            <person name="Dingman D.W."/>
        </authorList>
    </citation>
    <scope>NUCLEOTIDE SEQUENCE [LARGE SCALE GENOMIC DNA]</scope>
    <source>
        <strain evidence="1 2">SAG 10367</strain>
        <plasmid evidence="2">pplp3</plasmid>
    </source>
</reference>
<dbReference type="EMBL" id="CP020558">
    <property type="protein sequence ID" value="ARF70698.1"/>
    <property type="molecule type" value="Genomic_DNA"/>
</dbReference>
<sequence length="104" mass="12455">MLKAIIKTMRDRGREGKRMSNFCMCHTDEFCFYCEYYLPLEEKVTKLQSELEDCFKRERHLINSLLKIREILAWGDAEFAADNAAHHIYKTLKELEVTKDKYEI</sequence>
<keyword evidence="1" id="KW-0614">Plasmid</keyword>
<organism evidence="1 2">
    <name type="scientific">Paenibacillus larvae subsp. pulvifaciens</name>
    <dbReference type="NCBI Taxonomy" id="1477"/>
    <lineage>
        <taxon>Bacteria</taxon>
        <taxon>Bacillati</taxon>
        <taxon>Bacillota</taxon>
        <taxon>Bacilli</taxon>
        <taxon>Bacillales</taxon>
        <taxon>Paenibacillaceae</taxon>
        <taxon>Paenibacillus</taxon>
    </lineage>
</organism>
<dbReference type="AlphaFoldDB" id="A0A1V0V069"/>
<evidence type="ECO:0000313" key="2">
    <source>
        <dbReference type="Proteomes" id="UP000192727"/>
    </source>
</evidence>
<gene>
    <name evidence="1" type="ORF">B7C51_24810</name>
</gene>
<protein>
    <submittedName>
        <fullName evidence="1">Uncharacterized protein</fullName>
    </submittedName>
</protein>
<accession>A0A1V0V069</accession>
<evidence type="ECO:0000313" key="1">
    <source>
        <dbReference type="EMBL" id="ARF70698.1"/>
    </source>
</evidence>
<name>A0A1V0V069_9BACL</name>
<dbReference type="Proteomes" id="UP000192727">
    <property type="component" value="Plasmid pPLP3"/>
</dbReference>
<proteinExistence type="predicted"/>